<gene>
    <name evidence="7" type="ORF">LL252_10840</name>
</gene>
<keyword evidence="8" id="KW-1185">Reference proteome</keyword>
<comment type="caution">
    <text evidence="7">The sequence shown here is derived from an EMBL/GenBank/DDBJ whole genome shotgun (WGS) entry which is preliminary data.</text>
</comment>
<dbReference type="Gene3D" id="3.50.50.60">
    <property type="entry name" value="FAD/NAD(P)-binding domain"/>
    <property type="match status" value="1"/>
</dbReference>
<dbReference type="InterPro" id="IPR006076">
    <property type="entry name" value="FAD-dep_OxRdtase"/>
</dbReference>
<evidence type="ECO:0000259" key="6">
    <source>
        <dbReference type="Pfam" id="PF01266"/>
    </source>
</evidence>
<dbReference type="Proteomes" id="UP001108027">
    <property type="component" value="Unassembled WGS sequence"/>
</dbReference>
<keyword evidence="3" id="KW-0274">FAD</keyword>
<dbReference type="SUPFAM" id="SSF51905">
    <property type="entry name" value="FAD/NAD(P)-binding domain"/>
    <property type="match status" value="1"/>
</dbReference>
<dbReference type="PANTHER" id="PTHR43104">
    <property type="entry name" value="L-2-HYDROXYGLUTARATE DEHYDROGENASE, MITOCHONDRIAL"/>
    <property type="match status" value="1"/>
</dbReference>
<reference evidence="7" key="1">
    <citation type="submission" date="2021-10" db="EMBL/GenBank/DDBJ databases">
        <title>The diversity and Nitrogen Metabolism of Culturable Nitrate-Utilizing Bacteria Within the Oxygen Minimum Zone of the Changjiang (Yangtze River)Estuary.</title>
        <authorList>
            <person name="Zhang D."/>
            <person name="Zheng J."/>
            <person name="Liu S."/>
            <person name="He W."/>
        </authorList>
    </citation>
    <scope>NUCLEOTIDE SEQUENCE</scope>
    <source>
        <strain evidence="7">FXH-223</strain>
    </source>
</reference>
<name>A0A9Q3UPD0_9GAMM</name>
<evidence type="ECO:0000256" key="1">
    <source>
        <dbReference type="ARBA" id="ARBA00001974"/>
    </source>
</evidence>
<dbReference type="Pfam" id="PF01266">
    <property type="entry name" value="DAO"/>
    <property type="match status" value="1"/>
</dbReference>
<organism evidence="7 8">
    <name type="scientific">Alloalcanivorax marinus</name>
    <dbReference type="NCBI Taxonomy" id="1177169"/>
    <lineage>
        <taxon>Bacteria</taxon>
        <taxon>Pseudomonadati</taxon>
        <taxon>Pseudomonadota</taxon>
        <taxon>Gammaproteobacteria</taxon>
        <taxon>Oceanospirillales</taxon>
        <taxon>Alcanivoracaceae</taxon>
        <taxon>Alloalcanivorax</taxon>
    </lineage>
</organism>
<dbReference type="EMBL" id="JAJGNA010000011">
    <property type="protein sequence ID" value="MCC4309067.1"/>
    <property type="molecule type" value="Genomic_DNA"/>
</dbReference>
<evidence type="ECO:0000256" key="2">
    <source>
        <dbReference type="ARBA" id="ARBA00022630"/>
    </source>
</evidence>
<dbReference type="Gene3D" id="3.30.9.10">
    <property type="entry name" value="D-Amino Acid Oxidase, subunit A, domain 2"/>
    <property type="match status" value="1"/>
</dbReference>
<sequence>MERVGTVVVGAGVVGLAVARALARAGETVVILEGEARFGEHLSSRNSEVIHAGLYYPPGSLKAESCLRGNALLYEYCAARGIDHRRCGKLIVAGPDQRDALAQLLDNARAAGATGLTPISARQLAREESWLRGTAALHSTHSGIVDSHGLMAALARDAEDHDALLCPRHRVTHIDCHPGRFDLDVETGDQRFTLRADRLINAAGLGAVPLVEKMRGFPDTQRPDQRFAKGNYFRLAGPSPTDRLIYPLPEAHGLGVHLTVDLAGRARFGPDVEWVDRPDYRVDDARRTAFETAVRRYWPALPAGALQPDYAGVRPKLMIDGQPHPDFLIQDHRLHGLDGLINLLGIESPGLTAALALAERIATD</sequence>
<proteinExistence type="inferred from homology"/>
<evidence type="ECO:0000256" key="3">
    <source>
        <dbReference type="ARBA" id="ARBA00022827"/>
    </source>
</evidence>
<evidence type="ECO:0000313" key="8">
    <source>
        <dbReference type="Proteomes" id="UP001108027"/>
    </source>
</evidence>
<dbReference type="AlphaFoldDB" id="A0A9Q3UPD0"/>
<feature type="domain" description="FAD dependent oxidoreductase" evidence="6">
    <location>
        <begin position="7"/>
        <end position="362"/>
    </location>
</feature>
<accession>A0A9Q3UPD0</accession>
<dbReference type="InterPro" id="IPR036188">
    <property type="entry name" value="FAD/NAD-bd_sf"/>
</dbReference>
<dbReference type="GO" id="GO:0047545">
    <property type="term" value="F:(S)-2-hydroxyglutarate dehydrogenase activity"/>
    <property type="evidence" value="ECO:0007669"/>
    <property type="project" value="TreeGrafter"/>
</dbReference>
<keyword evidence="4" id="KW-0560">Oxidoreductase</keyword>
<dbReference type="PANTHER" id="PTHR43104:SF4">
    <property type="entry name" value="L-2-HYDROXYGLUTARATE DEHYDROGENASE, MITOCHONDRIAL"/>
    <property type="match status" value="1"/>
</dbReference>
<protein>
    <submittedName>
        <fullName evidence="7">NAD(P)/FAD-dependent oxidoreductase</fullName>
    </submittedName>
</protein>
<evidence type="ECO:0000256" key="5">
    <source>
        <dbReference type="ARBA" id="ARBA00037941"/>
    </source>
</evidence>
<comment type="similarity">
    <text evidence="5">Belongs to the L2HGDH family.</text>
</comment>
<comment type="cofactor">
    <cofactor evidence="1">
        <name>FAD</name>
        <dbReference type="ChEBI" id="CHEBI:57692"/>
    </cofactor>
</comment>
<keyword evidence="2" id="KW-0285">Flavoprotein</keyword>
<dbReference type="RefSeq" id="WP_228234016.1">
    <property type="nucleotide sequence ID" value="NZ_JAJGNA010000011.1"/>
</dbReference>
<evidence type="ECO:0000313" key="7">
    <source>
        <dbReference type="EMBL" id="MCC4309067.1"/>
    </source>
</evidence>
<evidence type="ECO:0000256" key="4">
    <source>
        <dbReference type="ARBA" id="ARBA00023002"/>
    </source>
</evidence>